<evidence type="ECO:0000259" key="12">
    <source>
        <dbReference type="PROSITE" id="PS50109"/>
    </source>
</evidence>
<evidence type="ECO:0000256" key="10">
    <source>
        <dbReference type="SAM" id="MobiDB-lite"/>
    </source>
</evidence>
<dbReference type="EC" id="2.7.13.3" evidence="3"/>
<evidence type="ECO:0000256" key="3">
    <source>
        <dbReference type="ARBA" id="ARBA00012438"/>
    </source>
</evidence>
<reference evidence="15" key="1">
    <citation type="submission" date="2020-04" db="EMBL/GenBank/DDBJ databases">
        <authorList>
            <person name="Zhang T."/>
        </authorList>
    </citation>
    <scope>NUCLEOTIDE SEQUENCE</scope>
    <source>
        <strain evidence="15">HKST-UBA01</strain>
    </source>
</reference>
<dbReference type="EMBL" id="JAGQHR010000020">
    <property type="protein sequence ID" value="MCA9726332.1"/>
    <property type="molecule type" value="Genomic_DNA"/>
</dbReference>
<keyword evidence="4" id="KW-0597">Phosphoprotein</keyword>
<dbReference type="Pfam" id="PF13188">
    <property type="entry name" value="PAS_8"/>
    <property type="match status" value="1"/>
</dbReference>
<dbReference type="PANTHER" id="PTHR43065">
    <property type="entry name" value="SENSOR HISTIDINE KINASE"/>
    <property type="match status" value="1"/>
</dbReference>
<dbReference type="PROSITE" id="PS50109">
    <property type="entry name" value="HIS_KIN"/>
    <property type="match status" value="1"/>
</dbReference>
<dbReference type="SMART" id="SM00091">
    <property type="entry name" value="PAS"/>
    <property type="match status" value="1"/>
</dbReference>
<dbReference type="InterPro" id="IPR003594">
    <property type="entry name" value="HATPase_dom"/>
</dbReference>
<evidence type="ECO:0000256" key="8">
    <source>
        <dbReference type="ARBA" id="ARBA00022840"/>
    </source>
</evidence>
<organism evidence="15 16">
    <name type="scientific">Eiseniibacteriota bacterium</name>
    <dbReference type="NCBI Taxonomy" id="2212470"/>
    <lineage>
        <taxon>Bacteria</taxon>
        <taxon>Candidatus Eiseniibacteriota</taxon>
    </lineage>
</organism>
<sequence>MTQRTKLLLYLGAVHALFLGSAWVFLQSHRLWLLAVELGFAVSFAIGWRLVDRFAQPGRVLDTALELLEAEDFTTRFREAHHPEVDRLIRLYNRMVDHLRQERVGNQEQDSLLRRLIAISPSGIIALDYDGRVTDINPGACAILGCTAEDAVGRPWPEVAASLLPGGGLPEVGEDRLLTLAGRRRVRYRKLTFLDRGFPRSFLILDEMTRELREIEKAAYEKLIRTMSHEVNNTGGAVISILHSCLAYARHLPPGDRADFESGLDVATSRTRNLGDFMKSFAELVRLPPPRPEPHDLAALVGGVVRLLEPERERRRIRCRCSLDPRLSAVRVDAAQMEQVLLNVLRNAFEAIDADGEVAIVSGPTAHGAYLLIEDTGGGIPAAVEPALFTSFFTTKPGGQGLGLTLIREILSAHGFGYRLETTVPGKAGFRIDIPPRALVADPAGTPVDAHDREPRGPAPDESPRIGSTAPAGLPTSSEAAPRGTD</sequence>
<reference evidence="15" key="2">
    <citation type="journal article" date="2021" name="Microbiome">
        <title>Successional dynamics and alternative stable states in a saline activated sludge microbial community over 9 years.</title>
        <authorList>
            <person name="Wang Y."/>
            <person name="Ye J."/>
            <person name="Ju F."/>
            <person name="Liu L."/>
            <person name="Boyd J.A."/>
            <person name="Deng Y."/>
            <person name="Parks D.H."/>
            <person name="Jiang X."/>
            <person name="Yin X."/>
            <person name="Woodcroft B.J."/>
            <person name="Tyson G.W."/>
            <person name="Hugenholtz P."/>
            <person name="Polz M.F."/>
            <person name="Zhang T."/>
        </authorList>
    </citation>
    <scope>NUCLEOTIDE SEQUENCE</scope>
    <source>
        <strain evidence="15">HKST-UBA01</strain>
    </source>
</reference>
<accession>A0A956LWK8</accession>
<dbReference type="PANTHER" id="PTHR43065:SF10">
    <property type="entry name" value="PEROXIDE STRESS-ACTIVATED HISTIDINE KINASE MAK3"/>
    <property type="match status" value="1"/>
</dbReference>
<keyword evidence="6" id="KW-0547">Nucleotide-binding</keyword>
<evidence type="ECO:0000259" key="14">
    <source>
        <dbReference type="PROSITE" id="PS50885"/>
    </source>
</evidence>
<evidence type="ECO:0000256" key="7">
    <source>
        <dbReference type="ARBA" id="ARBA00022777"/>
    </source>
</evidence>
<keyword evidence="11" id="KW-1133">Transmembrane helix</keyword>
<keyword evidence="5" id="KW-0808">Transferase</keyword>
<dbReference type="InterPro" id="IPR004358">
    <property type="entry name" value="Sig_transdc_His_kin-like_C"/>
</dbReference>
<dbReference type="SUPFAM" id="SSF55874">
    <property type="entry name" value="ATPase domain of HSP90 chaperone/DNA topoisomerase II/histidine kinase"/>
    <property type="match status" value="1"/>
</dbReference>
<evidence type="ECO:0000313" key="16">
    <source>
        <dbReference type="Proteomes" id="UP000697710"/>
    </source>
</evidence>
<evidence type="ECO:0000256" key="11">
    <source>
        <dbReference type="SAM" id="Phobius"/>
    </source>
</evidence>
<dbReference type="SMART" id="SM00387">
    <property type="entry name" value="HATPase_c"/>
    <property type="match status" value="1"/>
</dbReference>
<keyword evidence="11" id="KW-0472">Membrane</keyword>
<dbReference type="Gene3D" id="6.10.340.10">
    <property type="match status" value="1"/>
</dbReference>
<dbReference type="CDD" id="cd00130">
    <property type="entry name" value="PAS"/>
    <property type="match status" value="1"/>
</dbReference>
<dbReference type="Gene3D" id="3.30.450.20">
    <property type="entry name" value="PAS domain"/>
    <property type="match status" value="1"/>
</dbReference>
<dbReference type="GO" id="GO:0005524">
    <property type="term" value="F:ATP binding"/>
    <property type="evidence" value="ECO:0007669"/>
    <property type="project" value="UniProtKB-KW"/>
</dbReference>
<comment type="subcellular location">
    <subcellularLocation>
        <location evidence="2">Membrane</location>
    </subcellularLocation>
</comment>
<name>A0A956LWK8_UNCEI</name>
<dbReference type="GO" id="GO:0016020">
    <property type="term" value="C:membrane"/>
    <property type="evidence" value="ECO:0007669"/>
    <property type="project" value="UniProtKB-SubCell"/>
</dbReference>
<dbReference type="NCBIfam" id="TIGR00229">
    <property type="entry name" value="sensory_box"/>
    <property type="match status" value="1"/>
</dbReference>
<keyword evidence="7" id="KW-0418">Kinase</keyword>
<dbReference type="Proteomes" id="UP000697710">
    <property type="component" value="Unassembled WGS sequence"/>
</dbReference>
<dbReference type="InterPro" id="IPR036890">
    <property type="entry name" value="HATPase_C_sf"/>
</dbReference>
<dbReference type="Gene3D" id="3.30.565.10">
    <property type="entry name" value="Histidine kinase-like ATPase, C-terminal domain"/>
    <property type="match status" value="1"/>
</dbReference>
<comment type="catalytic activity">
    <reaction evidence="1">
        <text>ATP + protein L-histidine = ADP + protein N-phospho-L-histidine.</text>
        <dbReference type="EC" id="2.7.13.3"/>
    </reaction>
</comment>
<dbReference type="Pfam" id="PF02518">
    <property type="entry name" value="HATPase_c"/>
    <property type="match status" value="1"/>
</dbReference>
<feature type="domain" description="Histidine kinase" evidence="12">
    <location>
        <begin position="226"/>
        <end position="438"/>
    </location>
</feature>
<evidence type="ECO:0000256" key="4">
    <source>
        <dbReference type="ARBA" id="ARBA00022553"/>
    </source>
</evidence>
<dbReference type="PROSITE" id="PS50885">
    <property type="entry name" value="HAMP"/>
    <property type="match status" value="1"/>
</dbReference>
<evidence type="ECO:0000259" key="13">
    <source>
        <dbReference type="PROSITE" id="PS50112"/>
    </source>
</evidence>
<evidence type="ECO:0000256" key="2">
    <source>
        <dbReference type="ARBA" id="ARBA00004370"/>
    </source>
</evidence>
<proteinExistence type="predicted"/>
<evidence type="ECO:0000256" key="5">
    <source>
        <dbReference type="ARBA" id="ARBA00022679"/>
    </source>
</evidence>
<dbReference type="GO" id="GO:0004673">
    <property type="term" value="F:protein histidine kinase activity"/>
    <property type="evidence" value="ECO:0007669"/>
    <property type="project" value="UniProtKB-EC"/>
</dbReference>
<feature type="domain" description="PAS" evidence="13">
    <location>
        <begin position="109"/>
        <end position="154"/>
    </location>
</feature>
<dbReference type="InterPro" id="IPR035965">
    <property type="entry name" value="PAS-like_dom_sf"/>
</dbReference>
<dbReference type="InterPro" id="IPR005467">
    <property type="entry name" value="His_kinase_dom"/>
</dbReference>
<dbReference type="InterPro" id="IPR000014">
    <property type="entry name" value="PAS"/>
</dbReference>
<dbReference type="GO" id="GO:0000160">
    <property type="term" value="P:phosphorelay signal transduction system"/>
    <property type="evidence" value="ECO:0007669"/>
    <property type="project" value="UniProtKB-KW"/>
</dbReference>
<evidence type="ECO:0000256" key="9">
    <source>
        <dbReference type="ARBA" id="ARBA00023012"/>
    </source>
</evidence>
<evidence type="ECO:0000256" key="1">
    <source>
        <dbReference type="ARBA" id="ARBA00000085"/>
    </source>
</evidence>
<feature type="region of interest" description="Disordered" evidence="10">
    <location>
        <begin position="441"/>
        <end position="486"/>
    </location>
</feature>
<comment type="caution">
    <text evidence="15">The sequence shown here is derived from an EMBL/GenBank/DDBJ whole genome shotgun (WGS) entry which is preliminary data.</text>
</comment>
<feature type="domain" description="HAMP" evidence="14">
    <location>
        <begin position="52"/>
        <end position="104"/>
    </location>
</feature>
<dbReference type="InterPro" id="IPR003660">
    <property type="entry name" value="HAMP_dom"/>
</dbReference>
<evidence type="ECO:0000256" key="6">
    <source>
        <dbReference type="ARBA" id="ARBA00022741"/>
    </source>
</evidence>
<keyword evidence="11" id="KW-0812">Transmembrane</keyword>
<protein>
    <recommendedName>
        <fullName evidence="3">histidine kinase</fullName>
        <ecNumber evidence="3">2.7.13.3</ecNumber>
    </recommendedName>
</protein>
<keyword evidence="9" id="KW-0902">Two-component regulatory system</keyword>
<dbReference type="PROSITE" id="PS50112">
    <property type="entry name" value="PAS"/>
    <property type="match status" value="1"/>
</dbReference>
<keyword evidence="8" id="KW-0067">ATP-binding</keyword>
<dbReference type="PRINTS" id="PR00344">
    <property type="entry name" value="BCTRLSENSOR"/>
</dbReference>
<feature type="transmembrane region" description="Helical" evidence="11">
    <location>
        <begin position="7"/>
        <end position="26"/>
    </location>
</feature>
<dbReference type="AlphaFoldDB" id="A0A956LWK8"/>
<dbReference type="SUPFAM" id="SSF55785">
    <property type="entry name" value="PYP-like sensor domain (PAS domain)"/>
    <property type="match status" value="1"/>
</dbReference>
<evidence type="ECO:0000313" key="15">
    <source>
        <dbReference type="EMBL" id="MCA9726332.1"/>
    </source>
</evidence>
<gene>
    <name evidence="15" type="ORF">KC729_01535</name>
</gene>